<organism evidence="1">
    <name type="scientific">bioreactor metagenome</name>
    <dbReference type="NCBI Taxonomy" id="1076179"/>
    <lineage>
        <taxon>unclassified sequences</taxon>
        <taxon>metagenomes</taxon>
        <taxon>ecological metagenomes</taxon>
    </lineage>
</organism>
<evidence type="ECO:0000313" key="1">
    <source>
        <dbReference type="EMBL" id="MPM75948.1"/>
    </source>
</evidence>
<proteinExistence type="predicted"/>
<reference evidence="1" key="1">
    <citation type="submission" date="2019-08" db="EMBL/GenBank/DDBJ databases">
        <authorList>
            <person name="Kucharzyk K."/>
            <person name="Murdoch R.W."/>
            <person name="Higgins S."/>
            <person name="Loffler F."/>
        </authorList>
    </citation>
    <scope>NUCLEOTIDE SEQUENCE</scope>
</reference>
<gene>
    <name evidence="1" type="ORF">SDC9_122943</name>
</gene>
<sequence length="58" mass="5652">MFAVSTATITSSTANAANGTNINVTYTPAATGNHTATLTISGGGLNPAKVITLTGEGK</sequence>
<dbReference type="AlphaFoldDB" id="A0A645CGB9"/>
<comment type="caution">
    <text evidence="1">The sequence shown here is derived from an EMBL/GenBank/DDBJ whole genome shotgun (WGS) entry which is preliminary data.</text>
</comment>
<protein>
    <submittedName>
        <fullName evidence="1">Uncharacterized protein</fullName>
    </submittedName>
</protein>
<dbReference type="EMBL" id="VSSQ01026974">
    <property type="protein sequence ID" value="MPM75948.1"/>
    <property type="molecule type" value="Genomic_DNA"/>
</dbReference>
<dbReference type="InterPro" id="IPR013783">
    <property type="entry name" value="Ig-like_fold"/>
</dbReference>
<accession>A0A645CGB9</accession>
<dbReference type="Gene3D" id="2.60.40.10">
    <property type="entry name" value="Immunoglobulins"/>
    <property type="match status" value="1"/>
</dbReference>
<name>A0A645CGB9_9ZZZZ</name>